<protein>
    <submittedName>
        <fullName evidence="4">Hsp20/alpha crystallin family protein</fullName>
    </submittedName>
</protein>
<dbReference type="Gene3D" id="2.60.40.790">
    <property type="match status" value="1"/>
</dbReference>
<sequence>MNEMVRNHQWPLQGGMKDPVKQIFDRLFEGNLFQNATDESAVVTSQWVPRVDIKEEAHRFLLHADIPGVDPADIEVQMDKGMLTIKGERREERASETERYSRIERRHGLFHRRFALPDSADAEGITASGLNGVLTISIPKRPESTPRRIQVGTTQAGTTYVGTAQVGNSPER</sequence>
<dbReference type="InterPro" id="IPR008978">
    <property type="entry name" value="HSP20-like_chaperone"/>
</dbReference>
<proteinExistence type="inferred from homology"/>
<name>A0A975ASM8_9GAMM</name>
<dbReference type="KEGG" id="lsf:I8J32_003070"/>
<dbReference type="EMBL" id="CP071518">
    <property type="protein sequence ID" value="QSX78922.1"/>
    <property type="molecule type" value="Genomic_DNA"/>
</dbReference>
<evidence type="ECO:0000256" key="2">
    <source>
        <dbReference type="RuleBase" id="RU003616"/>
    </source>
</evidence>
<organism evidence="4 5">
    <name type="scientific">Agrilutibacter solisilvae</name>
    <dbReference type="NCBI Taxonomy" id="2763317"/>
    <lineage>
        <taxon>Bacteria</taxon>
        <taxon>Pseudomonadati</taxon>
        <taxon>Pseudomonadota</taxon>
        <taxon>Gammaproteobacteria</taxon>
        <taxon>Lysobacterales</taxon>
        <taxon>Lysobacteraceae</taxon>
        <taxon>Agrilutibacter</taxon>
    </lineage>
</organism>
<dbReference type="Pfam" id="PF00011">
    <property type="entry name" value="HSP20"/>
    <property type="match status" value="1"/>
</dbReference>
<keyword evidence="5" id="KW-1185">Reference proteome</keyword>
<dbReference type="PROSITE" id="PS01031">
    <property type="entry name" value="SHSP"/>
    <property type="match status" value="1"/>
</dbReference>
<reference evidence="4 5" key="1">
    <citation type="submission" date="2021-03" db="EMBL/GenBank/DDBJ databases">
        <title>Lysobacter sp. nov. isolated from soil of gangwondo yeongwol, south Korea.</title>
        <authorList>
            <person name="Kim K.R."/>
            <person name="Kim K.H."/>
            <person name="Jeon C.O."/>
        </authorList>
    </citation>
    <scope>NUCLEOTIDE SEQUENCE [LARGE SCALE GENOMIC DNA]</scope>
    <source>
        <strain evidence="4 5">R19</strain>
    </source>
</reference>
<gene>
    <name evidence="4" type="ORF">I8J32_003070</name>
</gene>
<dbReference type="AlphaFoldDB" id="A0A975ASM8"/>
<dbReference type="InterPro" id="IPR002068">
    <property type="entry name" value="A-crystallin/Hsp20_dom"/>
</dbReference>
<dbReference type="SUPFAM" id="SSF49764">
    <property type="entry name" value="HSP20-like chaperones"/>
    <property type="match status" value="1"/>
</dbReference>
<evidence type="ECO:0000313" key="5">
    <source>
        <dbReference type="Proteomes" id="UP000639274"/>
    </source>
</evidence>
<evidence type="ECO:0000313" key="4">
    <source>
        <dbReference type="EMBL" id="QSX78922.1"/>
    </source>
</evidence>
<evidence type="ECO:0000259" key="3">
    <source>
        <dbReference type="PROSITE" id="PS01031"/>
    </source>
</evidence>
<feature type="domain" description="SHSP" evidence="3">
    <location>
        <begin position="42"/>
        <end position="154"/>
    </location>
</feature>
<dbReference type="Proteomes" id="UP000639274">
    <property type="component" value="Chromosome"/>
</dbReference>
<dbReference type="InterPro" id="IPR031107">
    <property type="entry name" value="Small_HSP"/>
</dbReference>
<evidence type="ECO:0000256" key="1">
    <source>
        <dbReference type="PROSITE-ProRule" id="PRU00285"/>
    </source>
</evidence>
<dbReference type="RefSeq" id="WP_200615261.1">
    <property type="nucleotide sequence ID" value="NZ_CP071518.1"/>
</dbReference>
<accession>A0A975ASM8</accession>
<dbReference type="CDD" id="cd06464">
    <property type="entry name" value="ACD_sHsps-like"/>
    <property type="match status" value="1"/>
</dbReference>
<dbReference type="PANTHER" id="PTHR11527">
    <property type="entry name" value="HEAT-SHOCK PROTEIN 20 FAMILY MEMBER"/>
    <property type="match status" value="1"/>
</dbReference>
<comment type="similarity">
    <text evidence="1 2">Belongs to the small heat shock protein (HSP20) family.</text>
</comment>